<keyword evidence="5 10" id="KW-0560">Oxidoreductase</keyword>
<evidence type="ECO:0000313" key="11">
    <source>
        <dbReference type="Proteomes" id="UP000255382"/>
    </source>
</evidence>
<evidence type="ECO:0000256" key="4">
    <source>
        <dbReference type="ARBA" id="ARBA00022723"/>
    </source>
</evidence>
<evidence type="ECO:0000256" key="6">
    <source>
        <dbReference type="ARBA" id="ARBA00023004"/>
    </source>
</evidence>
<keyword evidence="7" id="KW-0376">Hydrogen peroxide</keyword>
<dbReference type="EC" id="1.11.1.21" evidence="10"/>
<evidence type="ECO:0000256" key="7">
    <source>
        <dbReference type="ARBA" id="ARBA00023324"/>
    </source>
</evidence>
<dbReference type="InterPro" id="IPR000763">
    <property type="entry name" value="Catalase_peroxidase"/>
</dbReference>
<dbReference type="PANTHER" id="PTHR30555:SF0">
    <property type="entry name" value="CATALASE-PEROXIDASE"/>
    <property type="match status" value="1"/>
</dbReference>
<gene>
    <name evidence="10" type="primary">katG_3</name>
    <name evidence="10" type="ORF">NCTC5050_04327</name>
</gene>
<keyword evidence="2 10" id="KW-0575">Peroxidase</keyword>
<dbReference type="InterPro" id="IPR002016">
    <property type="entry name" value="Haem_peroxidase"/>
</dbReference>
<evidence type="ECO:0000256" key="1">
    <source>
        <dbReference type="ARBA" id="ARBA00001970"/>
    </source>
</evidence>
<dbReference type="GO" id="GO:0070301">
    <property type="term" value="P:cellular response to hydrogen peroxide"/>
    <property type="evidence" value="ECO:0007669"/>
    <property type="project" value="TreeGrafter"/>
</dbReference>
<keyword evidence="3" id="KW-0349">Heme</keyword>
<feature type="domain" description="Plant heme peroxidase family profile" evidence="9">
    <location>
        <begin position="1"/>
        <end position="86"/>
    </location>
</feature>
<evidence type="ECO:0000256" key="3">
    <source>
        <dbReference type="ARBA" id="ARBA00022617"/>
    </source>
</evidence>
<dbReference type="PRINTS" id="PR00458">
    <property type="entry name" value="PEROXIDASE"/>
</dbReference>
<keyword evidence="11" id="KW-1185">Reference proteome</keyword>
<reference evidence="10 11" key="1">
    <citation type="submission" date="2018-06" db="EMBL/GenBank/DDBJ databases">
        <authorList>
            <consortium name="Pathogen Informatics"/>
            <person name="Doyle S."/>
        </authorList>
    </citation>
    <scope>NUCLEOTIDE SEQUENCE [LARGE SCALE GENOMIC DNA]</scope>
    <source>
        <strain evidence="10 11">NCTC5050</strain>
    </source>
</reference>
<dbReference type="GO" id="GO:0004096">
    <property type="term" value="F:catalase activity"/>
    <property type="evidence" value="ECO:0007669"/>
    <property type="project" value="InterPro"/>
</dbReference>
<evidence type="ECO:0000259" key="9">
    <source>
        <dbReference type="Pfam" id="PF00141"/>
    </source>
</evidence>
<evidence type="ECO:0000256" key="2">
    <source>
        <dbReference type="ARBA" id="ARBA00022559"/>
    </source>
</evidence>
<accession>A0A378B216</accession>
<dbReference type="GO" id="GO:0042744">
    <property type="term" value="P:hydrogen peroxide catabolic process"/>
    <property type="evidence" value="ECO:0007669"/>
    <property type="project" value="UniProtKB-KW"/>
</dbReference>
<dbReference type="EMBL" id="UGLZ01000005">
    <property type="protein sequence ID" value="STV27247.1"/>
    <property type="molecule type" value="Genomic_DNA"/>
</dbReference>
<keyword evidence="4" id="KW-0479">Metal-binding</keyword>
<keyword evidence="6" id="KW-0408">Iron</keyword>
<organism evidence="10 11">
    <name type="scientific">Klebsiella pneumoniae subsp. ozaenae</name>
    <dbReference type="NCBI Taxonomy" id="574"/>
    <lineage>
        <taxon>Bacteria</taxon>
        <taxon>Pseudomonadati</taxon>
        <taxon>Pseudomonadota</taxon>
        <taxon>Gammaproteobacteria</taxon>
        <taxon>Enterobacterales</taxon>
        <taxon>Enterobacteriaceae</taxon>
        <taxon>Klebsiella/Raoultella group</taxon>
        <taxon>Klebsiella</taxon>
        <taxon>Klebsiella pneumoniae complex</taxon>
    </lineage>
</organism>
<dbReference type="Proteomes" id="UP000255382">
    <property type="component" value="Unassembled WGS sequence"/>
</dbReference>
<evidence type="ECO:0000256" key="5">
    <source>
        <dbReference type="ARBA" id="ARBA00023002"/>
    </source>
</evidence>
<comment type="catalytic activity">
    <reaction evidence="8">
        <text>2 H2O2 = O2 + 2 H2O</text>
        <dbReference type="Rhea" id="RHEA:20309"/>
        <dbReference type="ChEBI" id="CHEBI:15377"/>
        <dbReference type="ChEBI" id="CHEBI:15379"/>
        <dbReference type="ChEBI" id="CHEBI:16240"/>
        <dbReference type="EC" id="1.11.1.21"/>
    </reaction>
</comment>
<dbReference type="InterPro" id="IPR010255">
    <property type="entry name" value="Haem_peroxidase_sf"/>
</dbReference>
<comment type="cofactor">
    <cofactor evidence="1">
        <name>heme b</name>
        <dbReference type="ChEBI" id="CHEBI:60344"/>
    </cofactor>
</comment>
<dbReference type="GO" id="GO:0005829">
    <property type="term" value="C:cytosol"/>
    <property type="evidence" value="ECO:0007669"/>
    <property type="project" value="TreeGrafter"/>
</dbReference>
<dbReference type="AlphaFoldDB" id="A0A378B216"/>
<name>A0A378B216_KLEPO</name>
<dbReference type="GO" id="GO:0020037">
    <property type="term" value="F:heme binding"/>
    <property type="evidence" value="ECO:0007669"/>
    <property type="project" value="InterPro"/>
</dbReference>
<dbReference type="Gene3D" id="1.10.420.10">
    <property type="entry name" value="Peroxidase, domain 2"/>
    <property type="match status" value="1"/>
</dbReference>
<evidence type="ECO:0000313" key="10">
    <source>
        <dbReference type="EMBL" id="STV27247.1"/>
    </source>
</evidence>
<dbReference type="SUPFAM" id="SSF48113">
    <property type="entry name" value="Heme-dependent peroxidases"/>
    <property type="match status" value="1"/>
</dbReference>
<dbReference type="Pfam" id="PF00141">
    <property type="entry name" value="peroxidase"/>
    <property type="match status" value="1"/>
</dbReference>
<protein>
    <submittedName>
        <fullName evidence="10">Catalase</fullName>
        <ecNumber evidence="10">1.11.1.21</ecNumber>
    </submittedName>
</protein>
<dbReference type="GO" id="GO:0046872">
    <property type="term" value="F:metal ion binding"/>
    <property type="evidence" value="ECO:0007669"/>
    <property type="project" value="UniProtKB-KW"/>
</dbReference>
<evidence type="ECO:0000256" key="8">
    <source>
        <dbReference type="ARBA" id="ARBA00049145"/>
    </source>
</evidence>
<proteinExistence type="predicted"/>
<dbReference type="PANTHER" id="PTHR30555">
    <property type="entry name" value="HYDROPEROXIDASE I, BIFUNCTIONAL CATALASE-PEROXIDASE"/>
    <property type="match status" value="1"/>
</dbReference>
<sequence length="112" mass="11906">MAMDDEEIVALIAGGHTLGKTHGAAETSHVGAEPEAAPLEAQGLGWHSSYGSGAGADAITSGLEVVWTQTPTQWSNYFFENLFKYEWVQTRSPAGAIPVRSQRRAGDYPGSV</sequence>